<dbReference type="Proteomes" id="UP000626092">
    <property type="component" value="Unassembled WGS sequence"/>
</dbReference>
<gene>
    <name evidence="2" type="ORF">RHSIM_Rhsim05G0098600</name>
</gene>
<evidence type="ECO:0000313" key="3">
    <source>
        <dbReference type="Proteomes" id="UP000626092"/>
    </source>
</evidence>
<dbReference type="Pfam" id="PF00078">
    <property type="entry name" value="RVT_1"/>
    <property type="match status" value="1"/>
</dbReference>
<organism evidence="2 3">
    <name type="scientific">Rhododendron simsii</name>
    <name type="common">Sims's rhododendron</name>
    <dbReference type="NCBI Taxonomy" id="118357"/>
    <lineage>
        <taxon>Eukaryota</taxon>
        <taxon>Viridiplantae</taxon>
        <taxon>Streptophyta</taxon>
        <taxon>Embryophyta</taxon>
        <taxon>Tracheophyta</taxon>
        <taxon>Spermatophyta</taxon>
        <taxon>Magnoliopsida</taxon>
        <taxon>eudicotyledons</taxon>
        <taxon>Gunneridae</taxon>
        <taxon>Pentapetalae</taxon>
        <taxon>asterids</taxon>
        <taxon>Ericales</taxon>
        <taxon>Ericaceae</taxon>
        <taxon>Ericoideae</taxon>
        <taxon>Rhodoreae</taxon>
        <taxon>Rhododendron</taxon>
    </lineage>
</organism>
<name>A0A834GZH7_RHOSS</name>
<feature type="domain" description="Reverse transcriptase" evidence="1">
    <location>
        <begin position="1"/>
        <end position="218"/>
    </location>
</feature>
<sequence>MSKYSLSKTTTVPNPQQAGDFRPISLCNVFYKLLAKVLVNRLCVVLGDQISQFQNGFVPSRLISDNVFVAHEILEHIRKRKKGQSALYALKLDMNKAYDRVDMDFLLGILRVMGFSLKWIGWILQCVSTVSFSVLVNGRKSRTFVPTCGLRQGDLLLPCLFILVAQAVSDGLGEFASNNICRGRLSKDKVRYGVLKGRAGGRAQVLCFEHNKSGLEVD</sequence>
<dbReference type="InterPro" id="IPR043502">
    <property type="entry name" value="DNA/RNA_pol_sf"/>
</dbReference>
<dbReference type="EMBL" id="WJXA01000005">
    <property type="protein sequence ID" value="KAF7144179.1"/>
    <property type="molecule type" value="Genomic_DNA"/>
</dbReference>
<dbReference type="PROSITE" id="PS50878">
    <property type="entry name" value="RT_POL"/>
    <property type="match status" value="1"/>
</dbReference>
<dbReference type="PANTHER" id="PTHR46890">
    <property type="entry name" value="NON-LTR RETROLELEMENT REVERSE TRANSCRIPTASE-LIKE PROTEIN-RELATED"/>
    <property type="match status" value="1"/>
</dbReference>
<keyword evidence="3" id="KW-1185">Reference proteome</keyword>
<dbReference type="SUPFAM" id="SSF56672">
    <property type="entry name" value="DNA/RNA polymerases"/>
    <property type="match status" value="1"/>
</dbReference>
<dbReference type="CDD" id="cd01650">
    <property type="entry name" value="RT_nLTR_like"/>
    <property type="match status" value="1"/>
</dbReference>
<dbReference type="InterPro" id="IPR000477">
    <property type="entry name" value="RT_dom"/>
</dbReference>
<accession>A0A834GZH7</accession>
<dbReference type="OrthoDB" id="911218at2759"/>
<dbReference type="InterPro" id="IPR052343">
    <property type="entry name" value="Retrotransposon-Effector_Assoc"/>
</dbReference>
<evidence type="ECO:0000259" key="1">
    <source>
        <dbReference type="PROSITE" id="PS50878"/>
    </source>
</evidence>
<protein>
    <recommendedName>
        <fullName evidence="1">Reverse transcriptase domain-containing protein</fullName>
    </recommendedName>
</protein>
<reference evidence="2" key="1">
    <citation type="submission" date="2019-11" db="EMBL/GenBank/DDBJ databases">
        <authorList>
            <person name="Liu Y."/>
            <person name="Hou J."/>
            <person name="Li T.-Q."/>
            <person name="Guan C.-H."/>
            <person name="Wu X."/>
            <person name="Wu H.-Z."/>
            <person name="Ling F."/>
            <person name="Zhang R."/>
            <person name="Shi X.-G."/>
            <person name="Ren J.-P."/>
            <person name="Chen E.-F."/>
            <person name="Sun J.-M."/>
        </authorList>
    </citation>
    <scope>NUCLEOTIDE SEQUENCE</scope>
    <source>
        <strain evidence="2">Adult_tree_wgs_1</strain>
        <tissue evidence="2">Leaves</tissue>
    </source>
</reference>
<dbReference type="AlphaFoldDB" id="A0A834GZH7"/>
<proteinExistence type="predicted"/>
<dbReference type="PANTHER" id="PTHR46890:SF48">
    <property type="entry name" value="RNA-DIRECTED DNA POLYMERASE"/>
    <property type="match status" value="1"/>
</dbReference>
<evidence type="ECO:0000313" key="2">
    <source>
        <dbReference type="EMBL" id="KAF7144179.1"/>
    </source>
</evidence>
<comment type="caution">
    <text evidence="2">The sequence shown here is derived from an EMBL/GenBank/DDBJ whole genome shotgun (WGS) entry which is preliminary data.</text>
</comment>